<dbReference type="SUPFAM" id="SSF69742">
    <property type="entry name" value="Glutamyl tRNA-reductase catalytic, N-terminal domain"/>
    <property type="match status" value="1"/>
</dbReference>
<dbReference type="GO" id="GO:0033014">
    <property type="term" value="P:tetrapyrrole biosynthetic process"/>
    <property type="evidence" value="ECO:0007669"/>
    <property type="project" value="InterPro"/>
</dbReference>
<feature type="domain" description="Glutamyl-tRNA reductase N-terminal" evidence="1">
    <location>
        <begin position="8"/>
        <end position="157"/>
    </location>
</feature>
<dbReference type="Pfam" id="PF05201">
    <property type="entry name" value="GlutR_N"/>
    <property type="match status" value="1"/>
</dbReference>
<accession>A0A382MGG5</accession>
<dbReference type="Gene3D" id="3.30.460.30">
    <property type="entry name" value="Glutamyl-tRNA reductase, N-terminal domain"/>
    <property type="match status" value="1"/>
</dbReference>
<dbReference type="InterPro" id="IPR015895">
    <property type="entry name" value="4pyrrol_synth_GluRdtase_N"/>
</dbReference>
<protein>
    <recommendedName>
        <fullName evidence="1">Glutamyl-tRNA reductase N-terminal domain-containing protein</fullName>
    </recommendedName>
</protein>
<dbReference type="InterPro" id="IPR036343">
    <property type="entry name" value="GluRdtase_N_sf"/>
</dbReference>
<feature type="non-terminal residue" evidence="2">
    <location>
        <position position="194"/>
    </location>
</feature>
<dbReference type="GO" id="GO:0050661">
    <property type="term" value="F:NADP binding"/>
    <property type="evidence" value="ECO:0007669"/>
    <property type="project" value="InterPro"/>
</dbReference>
<dbReference type="AlphaFoldDB" id="A0A382MGG5"/>
<proteinExistence type="predicted"/>
<dbReference type="PANTHER" id="PTHR43120">
    <property type="entry name" value="GLUTAMYL-TRNA REDUCTASE 1, CHLOROPLASTIC"/>
    <property type="match status" value="1"/>
</dbReference>
<dbReference type="EMBL" id="UINC01093573">
    <property type="protein sequence ID" value="SVC48093.1"/>
    <property type="molecule type" value="Genomic_DNA"/>
</dbReference>
<sequence>MNQQIIAISWSHHQTPLSIRDELSISRNEIQECIHLLLDKNQILELAVLSTCNRIEYYALAGNSVYVLTAIKNLYANLLKRNIPWHRAAPEIYVGIEAVQHLCRVAVGMESIILGENQILSQVKRVQHTLLRSQPGADIINQLFNDTVKCAETIRNDIPISLGPSSISELAVITALKIYDDLKEDDRVIRQNIK</sequence>
<gene>
    <name evidence="2" type="ORF">METZ01_LOCUS300947</name>
</gene>
<evidence type="ECO:0000313" key="2">
    <source>
        <dbReference type="EMBL" id="SVC48093.1"/>
    </source>
</evidence>
<name>A0A382MGG5_9ZZZZ</name>
<reference evidence="2" key="1">
    <citation type="submission" date="2018-05" db="EMBL/GenBank/DDBJ databases">
        <authorList>
            <person name="Lanie J.A."/>
            <person name="Ng W.-L."/>
            <person name="Kazmierczak K.M."/>
            <person name="Andrzejewski T.M."/>
            <person name="Davidsen T.M."/>
            <person name="Wayne K.J."/>
            <person name="Tettelin H."/>
            <person name="Glass J.I."/>
            <person name="Rusch D."/>
            <person name="Podicherti R."/>
            <person name="Tsui H.-C.T."/>
            <person name="Winkler M.E."/>
        </authorList>
    </citation>
    <scope>NUCLEOTIDE SEQUENCE</scope>
</reference>
<organism evidence="2">
    <name type="scientific">marine metagenome</name>
    <dbReference type="NCBI Taxonomy" id="408172"/>
    <lineage>
        <taxon>unclassified sequences</taxon>
        <taxon>metagenomes</taxon>
        <taxon>ecological metagenomes</taxon>
    </lineage>
</organism>
<evidence type="ECO:0000259" key="1">
    <source>
        <dbReference type="Pfam" id="PF05201"/>
    </source>
</evidence>
<dbReference type="GO" id="GO:0008883">
    <property type="term" value="F:glutamyl-tRNA reductase activity"/>
    <property type="evidence" value="ECO:0007669"/>
    <property type="project" value="InterPro"/>
</dbReference>
<dbReference type="PANTHER" id="PTHR43120:SF1">
    <property type="entry name" value="GLUTAMYL-TRNA REDUCTASE 1, CHLOROPLASTIC"/>
    <property type="match status" value="1"/>
</dbReference>